<gene>
    <name evidence="1" type="ORF">GCM10010170_002990</name>
</gene>
<comment type="caution">
    <text evidence="1">The sequence shown here is derived from an EMBL/GenBank/DDBJ whole genome shotgun (WGS) entry which is preliminary data.</text>
</comment>
<evidence type="ECO:0000313" key="2">
    <source>
        <dbReference type="Proteomes" id="UP001501444"/>
    </source>
</evidence>
<organism evidence="1 2">
    <name type="scientific">Dactylosporangium salmoneum</name>
    <dbReference type="NCBI Taxonomy" id="53361"/>
    <lineage>
        <taxon>Bacteria</taxon>
        <taxon>Bacillati</taxon>
        <taxon>Actinomycetota</taxon>
        <taxon>Actinomycetes</taxon>
        <taxon>Micromonosporales</taxon>
        <taxon>Micromonosporaceae</taxon>
        <taxon>Dactylosporangium</taxon>
    </lineage>
</organism>
<reference evidence="1 2" key="1">
    <citation type="journal article" date="2019" name="Int. J. Syst. Evol. Microbiol.">
        <title>The Global Catalogue of Microorganisms (GCM) 10K type strain sequencing project: providing services to taxonomists for standard genome sequencing and annotation.</title>
        <authorList>
            <consortium name="The Broad Institute Genomics Platform"/>
            <consortium name="The Broad Institute Genome Sequencing Center for Infectious Disease"/>
            <person name="Wu L."/>
            <person name="Ma J."/>
        </authorList>
    </citation>
    <scope>NUCLEOTIDE SEQUENCE [LARGE SCALE GENOMIC DNA]</scope>
    <source>
        <strain evidence="1 2">JCM 3272</strain>
    </source>
</reference>
<evidence type="ECO:0008006" key="3">
    <source>
        <dbReference type="Google" id="ProtNLM"/>
    </source>
</evidence>
<keyword evidence="2" id="KW-1185">Reference proteome</keyword>
<evidence type="ECO:0000313" key="1">
    <source>
        <dbReference type="EMBL" id="GAA2327376.1"/>
    </source>
</evidence>
<accession>A0ABN3FCZ4</accession>
<proteinExistence type="predicted"/>
<sequence>MESNVPPFADYAAAARDMRRVNHDSLLAALDGIRLDAAEQHFVALVAELHSTTVGAALQLLERCRTGAGCYTTRLTLCADSIERAYTDTGNLAPGWQILDARDEISWHDITGVAECEDKTCEVSDEPGGPCVVIVSAAWGDGFAHLRHDALLQVRIPAGDL</sequence>
<dbReference type="RefSeq" id="WP_344610340.1">
    <property type="nucleotide sequence ID" value="NZ_BAAARV010000004.1"/>
</dbReference>
<dbReference type="EMBL" id="BAAARV010000004">
    <property type="protein sequence ID" value="GAA2327376.1"/>
    <property type="molecule type" value="Genomic_DNA"/>
</dbReference>
<name>A0ABN3FCZ4_9ACTN</name>
<protein>
    <recommendedName>
        <fullName evidence="3">Histidine kinase</fullName>
    </recommendedName>
</protein>
<dbReference type="Proteomes" id="UP001501444">
    <property type="component" value="Unassembled WGS sequence"/>
</dbReference>